<evidence type="ECO:0000259" key="1">
    <source>
        <dbReference type="Pfam" id="PF01814"/>
    </source>
</evidence>
<dbReference type="AlphaFoldDB" id="A0A1C3RKX7"/>
<evidence type="ECO:0000313" key="3">
    <source>
        <dbReference type="Proteomes" id="UP000231658"/>
    </source>
</evidence>
<dbReference type="RefSeq" id="WP_069189919.1">
    <property type="nucleotide sequence ID" value="NZ_FLYE01000046.1"/>
</dbReference>
<sequence length="135" mass="15356">MSNLIRILKAEHLNIAHTLSEVMLFGVNTPEGKEQLMAAKSGLLMHLQREDAELYPVLVEAAKTDENLGKTVDLFLADIMEVTEKALAFFAKYENVNDHAEFEADFTELLALLTQRIKSEEQVIYEHYDQLVNCD</sequence>
<accession>A0A1C3RKX7</accession>
<dbReference type="InterPro" id="IPR012312">
    <property type="entry name" value="Hemerythrin-like"/>
</dbReference>
<organism evidence="2 3">
    <name type="scientific">Candidatus Terasakiella magnetica</name>
    <dbReference type="NCBI Taxonomy" id="1867952"/>
    <lineage>
        <taxon>Bacteria</taxon>
        <taxon>Pseudomonadati</taxon>
        <taxon>Pseudomonadota</taxon>
        <taxon>Alphaproteobacteria</taxon>
        <taxon>Rhodospirillales</taxon>
        <taxon>Terasakiellaceae</taxon>
        <taxon>Terasakiella</taxon>
    </lineage>
</organism>
<dbReference type="Gene3D" id="1.20.120.1370">
    <property type="entry name" value="Regulator of RNA polymerase sigma(70) subunit, domain 4"/>
    <property type="match status" value="1"/>
</dbReference>
<dbReference type="Proteomes" id="UP000231658">
    <property type="component" value="Unassembled WGS sequence"/>
</dbReference>
<name>A0A1C3RKX7_9PROT</name>
<evidence type="ECO:0000313" key="2">
    <source>
        <dbReference type="EMBL" id="SCA57924.1"/>
    </source>
</evidence>
<dbReference type="InterPro" id="IPR038309">
    <property type="entry name" value="Rsd/AlgQ_sf"/>
</dbReference>
<protein>
    <recommendedName>
        <fullName evidence="1">Hemerythrin-like domain-containing protein</fullName>
    </recommendedName>
</protein>
<dbReference type="STRING" id="1867952.MTBPR1_70196"/>
<reference evidence="2 3" key="1">
    <citation type="submission" date="2016-07" db="EMBL/GenBank/DDBJ databases">
        <authorList>
            <person name="Lefevre C.T."/>
        </authorList>
    </citation>
    <scope>NUCLEOTIDE SEQUENCE [LARGE SCALE GENOMIC DNA]</scope>
    <source>
        <strain evidence="2">PR1</strain>
    </source>
</reference>
<dbReference type="EMBL" id="FLYE01000046">
    <property type="protein sequence ID" value="SCA57924.1"/>
    <property type="molecule type" value="Genomic_DNA"/>
</dbReference>
<dbReference type="OrthoDB" id="6195798at2"/>
<gene>
    <name evidence="2" type="ORF">MTBPR1_70196</name>
</gene>
<feature type="domain" description="Hemerythrin-like" evidence="1">
    <location>
        <begin position="4"/>
        <end position="126"/>
    </location>
</feature>
<proteinExistence type="predicted"/>
<keyword evidence="3" id="KW-1185">Reference proteome</keyword>
<dbReference type="Pfam" id="PF01814">
    <property type="entry name" value="Hemerythrin"/>
    <property type="match status" value="1"/>
</dbReference>